<keyword evidence="3" id="KW-0540">Nuclease</keyword>
<dbReference type="EMBL" id="CP002868">
    <property type="protein sequence ID" value="AEJ19900.1"/>
    <property type="molecule type" value="Genomic_DNA"/>
</dbReference>
<feature type="domain" description="Restriction endonuclease type IV Mrr" evidence="1">
    <location>
        <begin position="157"/>
        <end position="277"/>
    </location>
</feature>
<gene>
    <name evidence="3" type="ordered locus">Spica_1731</name>
    <name evidence="4" type="ordered locus">Spica_1753</name>
    <name evidence="5" type="ordered locus">Spica_1758</name>
</gene>
<dbReference type="Proteomes" id="UP000000503">
    <property type="component" value="Chromosome"/>
</dbReference>
<dbReference type="PANTHER" id="PTHR30015:SF7">
    <property type="entry name" value="TYPE IV METHYL-DIRECTED RESTRICTION ENZYME ECOKMRR"/>
    <property type="match status" value="1"/>
</dbReference>
<dbReference type="eggNOG" id="COG1715">
    <property type="taxonomic scope" value="Bacteria"/>
</dbReference>
<dbReference type="InterPro" id="IPR011335">
    <property type="entry name" value="Restrct_endonuc-II-like"/>
</dbReference>
<evidence type="ECO:0000313" key="6">
    <source>
        <dbReference type="Proteomes" id="UP000000503"/>
    </source>
</evidence>
<protein>
    <submittedName>
        <fullName evidence="3">Restriction endonuclease</fullName>
    </submittedName>
</protein>
<dbReference type="InterPro" id="IPR011856">
    <property type="entry name" value="tRNA_endonuc-like_dom_sf"/>
</dbReference>
<dbReference type="GO" id="GO:0009307">
    <property type="term" value="P:DNA restriction-modification system"/>
    <property type="evidence" value="ECO:0007669"/>
    <property type="project" value="InterPro"/>
</dbReference>
<dbReference type="KEGG" id="scd:Spica_1758"/>
<dbReference type="REBASE" id="37838">
    <property type="entry name" value="Tca7334Mrr2P"/>
</dbReference>
<reference evidence="3" key="1">
    <citation type="submission" date="2011-06" db="EMBL/GenBank/DDBJ databases">
        <title>The complete genome of Treponema caldarium DSM 7334.</title>
        <authorList>
            <consortium name="US DOE Joint Genome Institute (JGI-PGF)"/>
            <person name="Lucas S."/>
            <person name="Han J."/>
            <person name="Lapidus A."/>
            <person name="Bruce D."/>
            <person name="Goodwin L."/>
            <person name="Pitluck S."/>
            <person name="Peters L."/>
            <person name="Kyrpides N."/>
            <person name="Mavromatis K."/>
            <person name="Ivanova N."/>
            <person name="Ovchinnikova G."/>
            <person name="Lu M."/>
            <person name="Misra M."/>
            <person name="Detter J.C."/>
            <person name="Tapia R."/>
            <person name="Han C."/>
            <person name="Land M."/>
            <person name="Hauser L."/>
            <person name="Markowitz V."/>
            <person name="Cheng J.-F."/>
            <person name="Hugenholtz P."/>
            <person name="Woyke T."/>
            <person name="Wu D."/>
            <person name="Spring S."/>
            <person name="Schroeder M."/>
            <person name="Brambilla E."/>
            <person name="Klenk H.-P."/>
            <person name="Eisen J.A."/>
        </authorList>
    </citation>
    <scope>NUCLEOTIDE SEQUENCE</scope>
    <source>
        <strain evidence="3">DSM 7334</strain>
    </source>
</reference>
<dbReference type="EMBL" id="CP002868">
    <property type="protein sequence ID" value="AEJ19874.1"/>
    <property type="molecule type" value="Genomic_DNA"/>
</dbReference>
<reference evidence="6" key="2">
    <citation type="journal article" date="2013" name="Stand. Genomic Sci.">
        <title>Genome sequence of the thermophilic fresh-water bacterium Spirochaeta caldaria type strain (H1(T)), reclassification of Spirochaeta caldaria, Spirochaeta stenostrepta, and Spirochaeta zuelzerae in the genus Treponema as Treponema caldaria comb. nov., Treponema stenostrepta comb. nov., and Treponema zuelzerae comb. nov., and emendation of the genus Treponema.</title>
        <authorList>
            <person name="Abt B."/>
            <person name="Goker M."/>
            <person name="Scheuner C."/>
            <person name="Han C."/>
            <person name="Lu M."/>
            <person name="Misra M."/>
            <person name="Lapidus A."/>
            <person name="Nolan M."/>
            <person name="Lucas S."/>
            <person name="Hammon N."/>
            <person name="Deshpande S."/>
            <person name="Cheng J.F."/>
            <person name="Tapia R."/>
            <person name="Goodwin L.A."/>
            <person name="Pitluck S."/>
            <person name="Liolios K."/>
            <person name="Pagani I."/>
            <person name="Ivanova N."/>
            <person name="Mavromatis K."/>
            <person name="Mikhailova N."/>
            <person name="Huntemann M."/>
            <person name="Pati A."/>
            <person name="Chen A."/>
            <person name="Palaniappan K."/>
            <person name="Land M."/>
            <person name="Hauser L."/>
            <person name="Jeffries C.D."/>
            <person name="Rohde M."/>
            <person name="Spring S."/>
            <person name="Gronow S."/>
            <person name="Detter J.C."/>
            <person name="Bristow J."/>
            <person name="Eisen J.A."/>
            <person name="Markowitz V."/>
            <person name="Hugenholtz P."/>
            <person name="Kyrpides N.C."/>
            <person name="Woyke T."/>
            <person name="Klenk H.P."/>
        </authorList>
    </citation>
    <scope>NUCLEOTIDE SEQUENCE</scope>
    <source>
        <strain evidence="6">ATCC 51460 / DSM 7334 / H1</strain>
    </source>
</reference>
<dbReference type="KEGG" id="scd:Spica_1753"/>
<evidence type="ECO:0000313" key="3">
    <source>
        <dbReference type="EMBL" id="AEJ19874.1"/>
    </source>
</evidence>
<dbReference type="InterPro" id="IPR007560">
    <property type="entry name" value="Restrct_endonuc_IV_Mrr"/>
</dbReference>
<dbReference type="AlphaFoldDB" id="F8F2W6"/>
<dbReference type="InterPro" id="IPR052906">
    <property type="entry name" value="Type_IV_Methyl-Rstrct_Enzyme"/>
</dbReference>
<sequence>MIPDYQSCMLPLLKFASDEKVHTLPEAVVYIASLFNLTEEEKKQMLPSGTQTIIFNRVGWAKTYLKKAGLLEDPKRATFRITKRGIDLLKENPPEINTKYLARYEEFVAFQNKKSEKNKNKNVISEETESNITPEESIEFGFQKLKDSVSEDIINKIKECSSNFFEKLVVELLVKMGYGGTLKEAGQVLGKSGDGGIDGIIKEDKLGLDVIYIQAKRWENVVGRPEIQKFAGALLGQKAKKGIFITTSWFTNDALDFVKNLDSKIVLIDGEMLTDLMIEYNLGVSTYKIYELKRIDNDYFVEDDF</sequence>
<name>F8F2W6_GRAC1</name>
<keyword evidence="6" id="KW-1185">Reference proteome</keyword>
<dbReference type="HOGENOM" id="CLU_063822_2_0_12"/>
<evidence type="ECO:0000313" key="4">
    <source>
        <dbReference type="EMBL" id="AEJ19895.1"/>
    </source>
</evidence>
<dbReference type="STRING" id="744872.Spica_1731"/>
<evidence type="ECO:0000259" key="2">
    <source>
        <dbReference type="Pfam" id="PF14338"/>
    </source>
</evidence>
<dbReference type="Pfam" id="PF04471">
    <property type="entry name" value="Mrr_cat"/>
    <property type="match status" value="1"/>
</dbReference>
<proteinExistence type="predicted"/>
<keyword evidence="3" id="KW-0378">Hydrolase</keyword>
<dbReference type="SUPFAM" id="SSF52980">
    <property type="entry name" value="Restriction endonuclease-like"/>
    <property type="match status" value="1"/>
</dbReference>
<dbReference type="EMBL" id="CP002868">
    <property type="protein sequence ID" value="AEJ19895.1"/>
    <property type="molecule type" value="Genomic_DNA"/>
</dbReference>
<dbReference type="REBASE" id="37837">
    <property type="entry name" value="Tca7334Mrr3P"/>
</dbReference>
<dbReference type="GO" id="GO:0015666">
    <property type="term" value="F:restriction endodeoxyribonuclease activity"/>
    <property type="evidence" value="ECO:0007669"/>
    <property type="project" value="TreeGrafter"/>
</dbReference>
<dbReference type="KEGG" id="scd:Spica_1731"/>
<feature type="domain" description="Restriction system protein Mrr-like N-terminal" evidence="2">
    <location>
        <begin position="5"/>
        <end position="90"/>
    </location>
</feature>
<dbReference type="PANTHER" id="PTHR30015">
    <property type="entry name" value="MRR RESTRICTION SYSTEM PROTEIN"/>
    <property type="match status" value="1"/>
</dbReference>
<dbReference type="RefSeq" id="WP_013969183.1">
    <property type="nucleotide sequence ID" value="NC_015732.1"/>
</dbReference>
<evidence type="ECO:0000259" key="1">
    <source>
        <dbReference type="Pfam" id="PF04471"/>
    </source>
</evidence>
<dbReference type="InterPro" id="IPR025745">
    <property type="entry name" value="Mrr-like_N_dom"/>
</dbReference>
<dbReference type="REBASE" id="37835">
    <property type="entry name" value="Tca7334MrrP"/>
</dbReference>
<evidence type="ECO:0000313" key="5">
    <source>
        <dbReference type="EMBL" id="AEJ19900.1"/>
    </source>
</evidence>
<dbReference type="GO" id="GO:0003677">
    <property type="term" value="F:DNA binding"/>
    <property type="evidence" value="ECO:0007669"/>
    <property type="project" value="InterPro"/>
</dbReference>
<organism evidence="3 6">
    <name type="scientific">Gracilinema caldarium (strain ATCC 51460 / DSM 7334 / H1)</name>
    <name type="common">Treponema caldarium</name>
    <dbReference type="NCBI Taxonomy" id="744872"/>
    <lineage>
        <taxon>Bacteria</taxon>
        <taxon>Pseudomonadati</taxon>
        <taxon>Spirochaetota</taxon>
        <taxon>Spirochaetia</taxon>
        <taxon>Spirochaetales</taxon>
        <taxon>Breznakiellaceae</taxon>
        <taxon>Gracilinema</taxon>
    </lineage>
</organism>
<dbReference type="Gene3D" id="3.40.1350.10">
    <property type="match status" value="1"/>
</dbReference>
<keyword evidence="3" id="KW-0255">Endonuclease</keyword>
<dbReference type="Pfam" id="PF14338">
    <property type="entry name" value="Mrr_N"/>
    <property type="match status" value="1"/>
</dbReference>
<accession>F8F2W6</accession>
<dbReference type="OrthoDB" id="9803736at2"/>